<dbReference type="InterPro" id="IPR036869">
    <property type="entry name" value="J_dom_sf"/>
</dbReference>
<comment type="caution">
    <text evidence="1">The sequence shown here is derived from an EMBL/GenBank/DDBJ whole genome shotgun (WGS) entry which is preliminary data.</text>
</comment>
<dbReference type="Proteomes" id="UP001311799">
    <property type="component" value="Unassembled WGS sequence"/>
</dbReference>
<dbReference type="AlphaFoldDB" id="A0AAV9Y234"/>
<reference evidence="1 2" key="1">
    <citation type="submission" date="2023-10" db="EMBL/GenBank/DDBJ databases">
        <title>Comparative genomics analysis reveals potential genetic determinants of host preference in Cryptosporidium xiaoi.</title>
        <authorList>
            <person name="Xiao L."/>
            <person name="Li J."/>
        </authorList>
    </citation>
    <scope>NUCLEOTIDE SEQUENCE [LARGE SCALE GENOMIC DNA]</scope>
    <source>
        <strain evidence="1 2">52996</strain>
    </source>
</reference>
<dbReference type="EMBL" id="JAWDEY010000008">
    <property type="protein sequence ID" value="KAK6590217.1"/>
    <property type="molecule type" value="Genomic_DNA"/>
</dbReference>
<name>A0AAV9Y234_9CRYT</name>
<evidence type="ECO:0000313" key="1">
    <source>
        <dbReference type="EMBL" id="KAK6590217.1"/>
    </source>
</evidence>
<keyword evidence="2" id="KW-1185">Reference proteome</keyword>
<dbReference type="SUPFAM" id="SSF46565">
    <property type="entry name" value="Chaperone J-domain"/>
    <property type="match status" value="1"/>
</dbReference>
<dbReference type="Gene3D" id="1.10.287.110">
    <property type="entry name" value="DnaJ domain"/>
    <property type="match status" value="1"/>
</dbReference>
<gene>
    <name evidence="1" type="ORF">RS030_172673</name>
</gene>
<sequence>MKYKEQKPNAEDTDLGNYHFKSDEYLFYTVYYSDSFGKVNIETDLNVVPLGSNFSGKGIELKYIKDFLPTYTFCCCSLDKCICNFIIRYKSRDPNGIFPWIWCDISNLDDVAIPFNTAVILKVFVYRGDTFYFGYDSLDYSENEESEHILDEHHSEDSNNYNSYEVFDLISNLISETSIEPNNQKDADGIDKVTVDSGTIREFLTSNENYGHHFDGIKKKINEEINDWCRKSDGTYKDISVLLSSLHQVLWENAQWEPVEFFQLMSNPELLKKTYRKALILCHPDKHQREKEEHRYKVHQVFMAINGAHKNTIK</sequence>
<protein>
    <recommendedName>
        <fullName evidence="3">J domain-containing protein</fullName>
    </recommendedName>
</protein>
<proteinExistence type="predicted"/>
<evidence type="ECO:0008006" key="3">
    <source>
        <dbReference type="Google" id="ProtNLM"/>
    </source>
</evidence>
<organism evidence="1 2">
    <name type="scientific">Cryptosporidium xiaoi</name>
    <dbReference type="NCBI Taxonomy" id="659607"/>
    <lineage>
        <taxon>Eukaryota</taxon>
        <taxon>Sar</taxon>
        <taxon>Alveolata</taxon>
        <taxon>Apicomplexa</taxon>
        <taxon>Conoidasida</taxon>
        <taxon>Coccidia</taxon>
        <taxon>Eucoccidiorida</taxon>
        <taxon>Eimeriorina</taxon>
        <taxon>Cryptosporidiidae</taxon>
        <taxon>Cryptosporidium</taxon>
    </lineage>
</organism>
<evidence type="ECO:0000313" key="2">
    <source>
        <dbReference type="Proteomes" id="UP001311799"/>
    </source>
</evidence>
<accession>A0AAV9Y234</accession>